<feature type="domain" description="CoA-binding" evidence="7">
    <location>
        <begin position="78"/>
        <end position="179"/>
    </location>
</feature>
<keyword evidence="3 6" id="KW-0805">Transcription regulation</keyword>
<organism evidence="8 9">
    <name type="scientific">Populibacterium corticicola</name>
    <dbReference type="NCBI Taxonomy" id="1812826"/>
    <lineage>
        <taxon>Bacteria</taxon>
        <taxon>Bacillati</taxon>
        <taxon>Actinomycetota</taxon>
        <taxon>Actinomycetes</taxon>
        <taxon>Micrococcales</taxon>
        <taxon>Jonesiaceae</taxon>
        <taxon>Populibacterium</taxon>
    </lineage>
</organism>
<dbReference type="Pfam" id="PF06971">
    <property type="entry name" value="Put_DNA-bind_N"/>
    <property type="match status" value="1"/>
</dbReference>
<evidence type="ECO:0000256" key="5">
    <source>
        <dbReference type="ARBA" id="ARBA00023163"/>
    </source>
</evidence>
<keyword evidence="2 6" id="KW-0678">Repressor</keyword>
<dbReference type="Gene3D" id="1.10.10.10">
    <property type="entry name" value="Winged helix-like DNA-binding domain superfamily/Winged helix DNA-binding domain"/>
    <property type="match status" value="1"/>
</dbReference>
<dbReference type="Pfam" id="PF02629">
    <property type="entry name" value="CoA_binding"/>
    <property type="match status" value="1"/>
</dbReference>
<comment type="subunit">
    <text evidence="6">Homodimer.</text>
</comment>
<evidence type="ECO:0000256" key="1">
    <source>
        <dbReference type="ARBA" id="ARBA00022490"/>
    </source>
</evidence>
<dbReference type="Gene3D" id="3.40.50.720">
    <property type="entry name" value="NAD(P)-binding Rossmann-like Domain"/>
    <property type="match status" value="1"/>
</dbReference>
<dbReference type="PANTHER" id="PTHR35786">
    <property type="entry name" value="REDOX-SENSING TRANSCRIPTIONAL REPRESSOR REX"/>
    <property type="match status" value="1"/>
</dbReference>
<dbReference type="InterPro" id="IPR036291">
    <property type="entry name" value="NAD(P)-bd_dom_sf"/>
</dbReference>
<dbReference type="RefSeq" id="WP_377465476.1">
    <property type="nucleotide sequence ID" value="NZ_JBHUOP010000002.1"/>
</dbReference>
<sequence length="208" mass="21645">MKKVPLSTMERLPAYLRVIDSLVSHGVDFASSAQLASRAGVSSAQFRKDMSLLGASSGVRGAGYDLAALRVEFRQALGSAELVRFVIVGAGNLGQALAASSAFRRGGLDLAGIFDVAEGRVGQEIAGISVLHDDQLEEFISANEVSIAVIATPGSSAQQVADTVVRGGAKEILNFSPVVLQVPSTVEVRSIDLGVELQMLALHARNGA</sequence>
<dbReference type="InterPro" id="IPR009718">
    <property type="entry name" value="Rex_DNA-bd_C_dom"/>
</dbReference>
<dbReference type="SUPFAM" id="SSF46785">
    <property type="entry name" value="Winged helix' DNA-binding domain"/>
    <property type="match status" value="1"/>
</dbReference>
<keyword evidence="1 6" id="KW-0963">Cytoplasm</keyword>
<evidence type="ECO:0000256" key="2">
    <source>
        <dbReference type="ARBA" id="ARBA00022491"/>
    </source>
</evidence>
<dbReference type="HAMAP" id="MF_01131">
    <property type="entry name" value="Rex"/>
    <property type="match status" value="1"/>
</dbReference>
<comment type="similarity">
    <text evidence="6">Belongs to the transcriptional regulatory Rex family.</text>
</comment>
<evidence type="ECO:0000313" key="8">
    <source>
        <dbReference type="EMBL" id="MFD2839889.1"/>
    </source>
</evidence>
<keyword evidence="5 6" id="KW-0804">Transcription</keyword>
<dbReference type="Proteomes" id="UP001597391">
    <property type="component" value="Unassembled WGS sequence"/>
</dbReference>
<proteinExistence type="inferred from homology"/>
<dbReference type="NCBIfam" id="NF003994">
    <property type="entry name" value="PRK05472.2-3"/>
    <property type="match status" value="1"/>
</dbReference>
<dbReference type="NCBIfam" id="NF003996">
    <property type="entry name" value="PRK05472.2-5"/>
    <property type="match status" value="1"/>
</dbReference>
<dbReference type="NCBIfam" id="NF003995">
    <property type="entry name" value="PRK05472.2-4"/>
    <property type="match status" value="1"/>
</dbReference>
<comment type="caution">
    <text evidence="8">The sequence shown here is derived from an EMBL/GenBank/DDBJ whole genome shotgun (WGS) entry which is preliminary data.</text>
</comment>
<evidence type="ECO:0000256" key="4">
    <source>
        <dbReference type="ARBA" id="ARBA00023125"/>
    </source>
</evidence>
<keyword evidence="9" id="KW-1185">Reference proteome</keyword>
<dbReference type="SUPFAM" id="SSF51735">
    <property type="entry name" value="NAD(P)-binding Rossmann-fold domains"/>
    <property type="match status" value="1"/>
</dbReference>
<dbReference type="EMBL" id="JBHUOP010000002">
    <property type="protein sequence ID" value="MFD2839889.1"/>
    <property type="molecule type" value="Genomic_DNA"/>
</dbReference>
<reference evidence="9" key="1">
    <citation type="journal article" date="2019" name="Int. J. Syst. Evol. Microbiol.">
        <title>The Global Catalogue of Microorganisms (GCM) 10K type strain sequencing project: providing services to taxonomists for standard genome sequencing and annotation.</title>
        <authorList>
            <consortium name="The Broad Institute Genomics Platform"/>
            <consortium name="The Broad Institute Genome Sequencing Center for Infectious Disease"/>
            <person name="Wu L."/>
            <person name="Ma J."/>
        </authorList>
    </citation>
    <scope>NUCLEOTIDE SEQUENCE [LARGE SCALE GENOMIC DNA]</scope>
    <source>
        <strain evidence="9">KCTC 33576</strain>
    </source>
</reference>
<gene>
    <name evidence="6" type="primary">rex</name>
    <name evidence="8" type="ORF">ACFSYH_04810</name>
</gene>
<dbReference type="PANTHER" id="PTHR35786:SF1">
    <property type="entry name" value="REDOX-SENSING TRANSCRIPTIONAL REPRESSOR REX 1"/>
    <property type="match status" value="1"/>
</dbReference>
<evidence type="ECO:0000313" key="9">
    <source>
        <dbReference type="Proteomes" id="UP001597391"/>
    </source>
</evidence>
<evidence type="ECO:0000259" key="7">
    <source>
        <dbReference type="SMART" id="SM00881"/>
    </source>
</evidence>
<comment type="function">
    <text evidence="6">Modulates transcription in response to changes in cellular NADH/NAD(+) redox state.</text>
</comment>
<keyword evidence="6" id="KW-0520">NAD</keyword>
<feature type="binding site" evidence="6">
    <location>
        <begin position="89"/>
        <end position="94"/>
    </location>
    <ligand>
        <name>NAD(+)</name>
        <dbReference type="ChEBI" id="CHEBI:57540"/>
    </ligand>
</feature>
<dbReference type="InterPro" id="IPR036390">
    <property type="entry name" value="WH_DNA-bd_sf"/>
</dbReference>
<name>A0ABW5XFN2_9MICO</name>
<dbReference type="InterPro" id="IPR003781">
    <property type="entry name" value="CoA-bd"/>
</dbReference>
<feature type="DNA-binding region" description="H-T-H motif" evidence="6">
    <location>
        <begin position="14"/>
        <end position="53"/>
    </location>
</feature>
<dbReference type="NCBIfam" id="NF003992">
    <property type="entry name" value="PRK05472.2-1"/>
    <property type="match status" value="1"/>
</dbReference>
<dbReference type="SMART" id="SM00881">
    <property type="entry name" value="CoA_binding"/>
    <property type="match status" value="1"/>
</dbReference>
<dbReference type="InterPro" id="IPR022876">
    <property type="entry name" value="Tscrpt_rep_Rex"/>
</dbReference>
<comment type="subcellular location">
    <subcellularLocation>
        <location evidence="6">Cytoplasm</location>
    </subcellularLocation>
</comment>
<keyword evidence="4 6" id="KW-0238">DNA-binding</keyword>
<accession>A0ABW5XFN2</accession>
<evidence type="ECO:0000256" key="3">
    <source>
        <dbReference type="ARBA" id="ARBA00023015"/>
    </source>
</evidence>
<dbReference type="InterPro" id="IPR036388">
    <property type="entry name" value="WH-like_DNA-bd_sf"/>
</dbReference>
<evidence type="ECO:0000256" key="6">
    <source>
        <dbReference type="HAMAP-Rule" id="MF_01131"/>
    </source>
</evidence>
<protein>
    <recommendedName>
        <fullName evidence="6">Redox-sensing transcriptional repressor Rex</fullName>
    </recommendedName>
</protein>